<name>A0A5C4VWM2_9ACTN</name>
<dbReference type="CDD" id="cd14739">
    <property type="entry name" value="PAAR_3"/>
    <property type="match status" value="1"/>
</dbReference>
<dbReference type="Proteomes" id="UP000313231">
    <property type="component" value="Unassembled WGS sequence"/>
</dbReference>
<dbReference type="EMBL" id="VDMP01000024">
    <property type="protein sequence ID" value="TNM39705.1"/>
    <property type="molecule type" value="Genomic_DNA"/>
</dbReference>
<proteinExistence type="predicted"/>
<reference evidence="1 2" key="1">
    <citation type="journal article" date="2016" name="Int. J. Syst. Evol. Microbiol.">
        <title>Nocardioides albidus sp. nov., an actinobacterium isolated from garden soil.</title>
        <authorList>
            <person name="Singh H."/>
            <person name="Du J."/>
            <person name="Trinh H."/>
            <person name="Won K."/>
            <person name="Yang J.E."/>
            <person name="Yin C."/>
            <person name="Kook M."/>
            <person name="Yi T.H."/>
        </authorList>
    </citation>
    <scope>NUCLEOTIDE SEQUENCE [LARGE SCALE GENOMIC DNA]</scope>
    <source>
        <strain evidence="1 2">CCTCC AB 2015297</strain>
    </source>
</reference>
<gene>
    <name evidence="1" type="ORF">FHP29_12630</name>
</gene>
<comment type="caution">
    <text evidence="1">The sequence shown here is derived from an EMBL/GenBank/DDBJ whole genome shotgun (WGS) entry which is preliminary data.</text>
</comment>
<dbReference type="InterPro" id="IPR008727">
    <property type="entry name" value="PAAR_motif"/>
</dbReference>
<dbReference type="AlphaFoldDB" id="A0A5C4VWM2"/>
<evidence type="ECO:0000313" key="1">
    <source>
        <dbReference type="EMBL" id="TNM39705.1"/>
    </source>
</evidence>
<dbReference type="Pfam" id="PF05488">
    <property type="entry name" value="PAAR_motif"/>
    <property type="match status" value="1"/>
</dbReference>
<dbReference type="RefSeq" id="WP_139623194.1">
    <property type="nucleotide sequence ID" value="NZ_VDMP01000024.1"/>
</dbReference>
<sequence length="94" mass="8981">MSFAARVGDLTPHPGVITGPGCPTVLIGGLPAAVLGDLHTCSFPPPAGPHPPSPIVKGSATVLIGGKPAARVGDLTGCGAAILPPGCPTVMIGG</sequence>
<protein>
    <submittedName>
        <fullName evidence="1">PaaR repeat-containing protein</fullName>
    </submittedName>
</protein>
<keyword evidence="2" id="KW-1185">Reference proteome</keyword>
<evidence type="ECO:0000313" key="2">
    <source>
        <dbReference type="Proteomes" id="UP000313231"/>
    </source>
</evidence>
<dbReference type="Gene3D" id="2.60.200.60">
    <property type="match status" value="1"/>
</dbReference>
<organism evidence="1 2">
    <name type="scientific">Nocardioides albidus</name>
    <dbReference type="NCBI Taxonomy" id="1517589"/>
    <lineage>
        <taxon>Bacteria</taxon>
        <taxon>Bacillati</taxon>
        <taxon>Actinomycetota</taxon>
        <taxon>Actinomycetes</taxon>
        <taxon>Propionibacteriales</taxon>
        <taxon>Nocardioidaceae</taxon>
        <taxon>Nocardioides</taxon>
    </lineage>
</organism>
<accession>A0A5C4VWM2</accession>
<dbReference type="OrthoDB" id="197187at2"/>